<evidence type="ECO:0000256" key="1">
    <source>
        <dbReference type="PROSITE-ProRule" id="PRU00529"/>
    </source>
</evidence>
<dbReference type="EMBL" id="AE000666">
    <property type="protein sequence ID" value="AAB85407.1"/>
    <property type="molecule type" value="Genomic_DNA"/>
</dbReference>
<protein>
    <recommendedName>
        <fullName evidence="2">THUMP domain-containing protein</fullName>
    </recommendedName>
</protein>
<name>O26994_METTH</name>
<evidence type="ECO:0000313" key="3">
    <source>
        <dbReference type="EMBL" id="AAB85407.1"/>
    </source>
</evidence>
<dbReference type="InParanoid" id="O26994"/>
<dbReference type="HOGENOM" id="CLU_097042_1_0_2"/>
<dbReference type="GO" id="GO:0003723">
    <property type="term" value="F:RNA binding"/>
    <property type="evidence" value="ECO:0007669"/>
    <property type="project" value="UniProtKB-UniRule"/>
</dbReference>
<reference evidence="3 4" key="1">
    <citation type="journal article" date="1997" name="J. Bacteriol.">
        <title>Complete genome sequence of Methanobacterium thermoautotrophicum deltaH: functional analysis and comparative genomics.</title>
        <authorList>
            <person name="Smith D.R."/>
            <person name="Doucette-Stamm L.A."/>
            <person name="Deloughery C."/>
            <person name="Lee H.-M."/>
            <person name="Dubois J."/>
            <person name="Aldredge T."/>
            <person name="Bashirzadeh R."/>
            <person name="Blakely D."/>
            <person name="Cook R."/>
            <person name="Gilbert K."/>
            <person name="Harrison D."/>
            <person name="Hoang L."/>
            <person name="Keagle P."/>
            <person name="Lumm W."/>
            <person name="Pothier B."/>
            <person name="Qiu D."/>
            <person name="Spadafora R."/>
            <person name="Vicare R."/>
            <person name="Wang Y."/>
            <person name="Wierzbowski J."/>
            <person name="Gibson R."/>
            <person name="Jiwani N."/>
            <person name="Caruso A."/>
            <person name="Bush D."/>
            <person name="Safer H."/>
            <person name="Patwell D."/>
            <person name="Prabhakar S."/>
            <person name="McDougall S."/>
            <person name="Shimer G."/>
            <person name="Goyal A."/>
            <person name="Pietrovski S."/>
            <person name="Church G.M."/>
            <person name="Daniels C.J."/>
            <person name="Mao J.-i."/>
            <person name="Rice P."/>
            <person name="Nolling J."/>
            <person name="Reeve J.N."/>
        </authorList>
    </citation>
    <scope>NUCLEOTIDE SEQUENCE [LARGE SCALE GENOMIC DNA]</scope>
    <source>
        <strain evidence="4">ATCC 29096 / DSM 1053 / JCM 10044 / NBRC 100330 / Delta H</strain>
    </source>
</reference>
<accession>O26994</accession>
<dbReference type="EnsemblBacteria" id="AAB85407">
    <property type="protein sequence ID" value="AAB85407"/>
    <property type="gene ID" value="MTH_909"/>
</dbReference>
<evidence type="ECO:0000313" key="4">
    <source>
        <dbReference type="Proteomes" id="UP000005223"/>
    </source>
</evidence>
<dbReference type="SUPFAM" id="SSF143437">
    <property type="entry name" value="THUMP domain-like"/>
    <property type="match status" value="1"/>
</dbReference>
<dbReference type="Pfam" id="PF02926">
    <property type="entry name" value="THUMP"/>
    <property type="match status" value="1"/>
</dbReference>
<dbReference type="STRING" id="187420.MTH_909"/>
<evidence type="ECO:0000259" key="2">
    <source>
        <dbReference type="PROSITE" id="PS51165"/>
    </source>
</evidence>
<dbReference type="InterPro" id="IPR004114">
    <property type="entry name" value="THUMP_dom"/>
</dbReference>
<sequence>MKGVISLKVPENFNLLVTLRGQKGETAGEEIVGLEETEMALSRYEGELRVIESDFPNVMMFDLNMDPLEAVNIIKNSPTTVISKVVPVEAVVRTRLDSILEKVIALVSEKVEAGETFRVICDLRGRRYIRSAGELVEAVSEALMERFPITESDEPDWIIQIEVVGDSTGVSVLRPHQVIKKE</sequence>
<dbReference type="Proteomes" id="UP000005223">
    <property type="component" value="Chromosome"/>
</dbReference>
<proteinExistence type="predicted"/>
<dbReference type="PaxDb" id="187420-MTH_909"/>
<dbReference type="AlphaFoldDB" id="O26994"/>
<gene>
    <name evidence="3" type="ordered locus">MTH_909</name>
</gene>
<keyword evidence="1" id="KW-0694">RNA-binding</keyword>
<organism evidence="3 4">
    <name type="scientific">Methanothermobacter thermautotrophicus (strain ATCC 29096 / DSM 1053 / JCM 10044 / NBRC 100330 / Delta H)</name>
    <name type="common">Methanobacterium thermoautotrophicum</name>
    <dbReference type="NCBI Taxonomy" id="187420"/>
    <lineage>
        <taxon>Archaea</taxon>
        <taxon>Methanobacteriati</taxon>
        <taxon>Methanobacteriota</taxon>
        <taxon>Methanomada group</taxon>
        <taxon>Methanobacteria</taxon>
        <taxon>Methanobacteriales</taxon>
        <taxon>Methanobacteriaceae</taxon>
        <taxon>Methanothermobacter</taxon>
    </lineage>
</organism>
<dbReference type="SMART" id="SM00981">
    <property type="entry name" value="THUMP"/>
    <property type="match status" value="1"/>
</dbReference>
<dbReference type="KEGG" id="mth:MTH_909"/>
<dbReference type="InterPro" id="IPR040183">
    <property type="entry name" value="THUMPD1-like"/>
</dbReference>
<dbReference type="CDD" id="cd11717">
    <property type="entry name" value="THUMP_THUMPD1_like"/>
    <property type="match status" value="1"/>
</dbReference>
<dbReference type="GO" id="GO:0006400">
    <property type="term" value="P:tRNA modification"/>
    <property type="evidence" value="ECO:0007669"/>
    <property type="project" value="InterPro"/>
</dbReference>
<dbReference type="PROSITE" id="PS51165">
    <property type="entry name" value="THUMP"/>
    <property type="match status" value="1"/>
</dbReference>
<keyword evidence="4" id="KW-1185">Reference proteome</keyword>
<feature type="domain" description="THUMP" evidence="2">
    <location>
        <begin position="68"/>
        <end position="174"/>
    </location>
</feature>
<dbReference type="PIR" id="F69221">
    <property type="entry name" value="F69221"/>
</dbReference>